<accession>W9VT83</accession>
<dbReference type="RefSeq" id="XP_007758406.1">
    <property type="nucleotide sequence ID" value="XM_007760216.1"/>
</dbReference>
<dbReference type="GeneID" id="19180791"/>
<name>W9VT83_9EURO</name>
<dbReference type="HOGENOM" id="CLU_2003692_0_0_1"/>
<sequence length="124" mass="13787">MQAEFVKNAEYRIILSPSSGAENLAVVAGKVQISKASYTWDIQLVSESTEASAALYTIQDSNTKKYLNDNGSYYELIGADNGSNNRWYGLRPNKVPSTITNNGTFRNLAIPYNHASDQWALFEQ</sequence>
<dbReference type="VEuPathDB" id="FungiDB:A1O7_06213"/>
<evidence type="ECO:0000313" key="1">
    <source>
        <dbReference type="EMBL" id="EXJ58783.1"/>
    </source>
</evidence>
<proteinExistence type="predicted"/>
<protein>
    <submittedName>
        <fullName evidence="1">Uncharacterized protein</fullName>
    </submittedName>
</protein>
<dbReference type="EMBL" id="AMGW01000004">
    <property type="protein sequence ID" value="EXJ58783.1"/>
    <property type="molecule type" value="Genomic_DNA"/>
</dbReference>
<gene>
    <name evidence="1" type="ORF">A1O7_06213</name>
</gene>
<keyword evidence="2" id="KW-1185">Reference proteome</keyword>
<comment type="caution">
    <text evidence="1">The sequence shown here is derived from an EMBL/GenBank/DDBJ whole genome shotgun (WGS) entry which is preliminary data.</text>
</comment>
<reference evidence="1 2" key="1">
    <citation type="submission" date="2013-03" db="EMBL/GenBank/DDBJ databases">
        <title>The Genome Sequence of Cladophialophora yegresii CBS 114405.</title>
        <authorList>
            <consortium name="The Broad Institute Genomics Platform"/>
            <person name="Cuomo C."/>
            <person name="de Hoog S."/>
            <person name="Gorbushina A."/>
            <person name="Walker B."/>
            <person name="Young S.K."/>
            <person name="Zeng Q."/>
            <person name="Gargeya S."/>
            <person name="Fitzgerald M."/>
            <person name="Haas B."/>
            <person name="Abouelleil A."/>
            <person name="Allen A.W."/>
            <person name="Alvarado L."/>
            <person name="Arachchi H.M."/>
            <person name="Berlin A.M."/>
            <person name="Chapman S.B."/>
            <person name="Gainer-Dewar J."/>
            <person name="Goldberg J."/>
            <person name="Griggs A."/>
            <person name="Gujja S."/>
            <person name="Hansen M."/>
            <person name="Howarth C."/>
            <person name="Imamovic A."/>
            <person name="Ireland A."/>
            <person name="Larimer J."/>
            <person name="McCowan C."/>
            <person name="Murphy C."/>
            <person name="Pearson M."/>
            <person name="Poon T.W."/>
            <person name="Priest M."/>
            <person name="Roberts A."/>
            <person name="Saif S."/>
            <person name="Shea T."/>
            <person name="Sisk P."/>
            <person name="Sykes S."/>
            <person name="Wortman J."/>
            <person name="Nusbaum C."/>
            <person name="Birren B."/>
        </authorList>
    </citation>
    <scope>NUCLEOTIDE SEQUENCE [LARGE SCALE GENOMIC DNA]</scope>
    <source>
        <strain evidence="1 2">CBS 114405</strain>
    </source>
</reference>
<organism evidence="1 2">
    <name type="scientific">Cladophialophora yegresii CBS 114405</name>
    <dbReference type="NCBI Taxonomy" id="1182544"/>
    <lineage>
        <taxon>Eukaryota</taxon>
        <taxon>Fungi</taxon>
        <taxon>Dikarya</taxon>
        <taxon>Ascomycota</taxon>
        <taxon>Pezizomycotina</taxon>
        <taxon>Eurotiomycetes</taxon>
        <taxon>Chaetothyriomycetidae</taxon>
        <taxon>Chaetothyriales</taxon>
        <taxon>Herpotrichiellaceae</taxon>
        <taxon>Cladophialophora</taxon>
    </lineage>
</organism>
<dbReference type="Proteomes" id="UP000019473">
    <property type="component" value="Unassembled WGS sequence"/>
</dbReference>
<evidence type="ECO:0000313" key="2">
    <source>
        <dbReference type="Proteomes" id="UP000019473"/>
    </source>
</evidence>
<dbReference type="AlphaFoldDB" id="W9VT83"/>